<dbReference type="GO" id="GO:0005654">
    <property type="term" value="C:nucleoplasm"/>
    <property type="evidence" value="ECO:0007669"/>
    <property type="project" value="UniProtKB-SubCell"/>
</dbReference>
<keyword evidence="1 7" id="KW-0690">Ribosome biogenesis</keyword>
<dbReference type="HAMAP" id="MF_03027">
    <property type="entry name" value="BOP1"/>
    <property type="match status" value="1"/>
</dbReference>
<dbReference type="Pfam" id="PF00400">
    <property type="entry name" value="WD40"/>
    <property type="match status" value="3"/>
</dbReference>
<sequence>MQDYPESLSNTCRESIRKVLDNRRAPRGEMSKRKRDGPSVPERLKEDPEPSEEALETHFDLKDELVLDADDEESDNESLEWEESSEEVDNEPAEEGEHSNLEEEKEQVDDYDPWDEAEYTDTSDEEELRNTVGNIPLEWYEDYPHIGYDLDGKRILKPQQGDQLDEFLKRMDDPNYWRTITDSTTGKETVLTDEDIDLIENIQRSQYPQPGFDPYEPYVDLYSHEKMVHPVSNAPPSKRSFLPSLWERKKLVKLVRGIKLGIIKPIKKPEKPQVYMLWSSETENDKLRPHQFIPAPKARLPGHGESYNPPPEYLPSDKERLEWEGSSVKDRRPFIPTKYPSLRLVPRYENFVKERFDRCLDLYLCPRQTRMRIQVEPEQLLPQLPKPKDLQPFPTTEAIVYEGHSGMVRSIAVENEGQWLASVSTDNTLRLWEVDTGKCIKVVPLPGKPSSVEFITNVKMSIVSVAFDDSILLINHGLTDKLDVISTDAALVASGEGEEEEGERGGTETKPKPVEWRTYTVTDEEYSNGYRLSLKHYKTVSQVTWHHKGDYFASVTEGGGSNTTCIHQLSKRQSQNPFKSLKGSVQKVLFHPSKPLFFVATQTYVKVYDLVKQELVKKLTPGVKWISSIDIHPKGDNIIIGSYDKRLCWIDMDLSTRPYKTLRHHRQAIRQVIYHRSYPLFASCSDDNTVIVCHGMVYSDLMQNPLIVPVKVLRGHTSVDTLGALSCAFHPSQPWVFSAGADSLIKLYT</sequence>
<dbReference type="GO" id="GO:0030687">
    <property type="term" value="C:preribosome, large subunit precursor"/>
    <property type="evidence" value="ECO:0007669"/>
    <property type="project" value="UniProtKB-UniRule"/>
</dbReference>
<feature type="region of interest" description="Disordered" evidence="9">
    <location>
        <begin position="1"/>
        <end position="130"/>
    </location>
</feature>
<dbReference type="Pfam" id="PF08145">
    <property type="entry name" value="BOP1NT"/>
    <property type="match status" value="1"/>
</dbReference>
<dbReference type="SUPFAM" id="SSF50978">
    <property type="entry name" value="WD40 repeat-like"/>
    <property type="match status" value="1"/>
</dbReference>
<evidence type="ECO:0000259" key="10">
    <source>
        <dbReference type="SMART" id="SM01035"/>
    </source>
</evidence>
<dbReference type="InterPro" id="IPR015943">
    <property type="entry name" value="WD40/YVTN_repeat-like_dom_sf"/>
</dbReference>
<comment type="subcellular location">
    <subcellularLocation>
        <location evidence="7">Nucleus</location>
        <location evidence="7">Nucleolus</location>
    </subcellularLocation>
    <subcellularLocation>
        <location evidence="7">Nucleus</location>
        <location evidence="7">Nucleoplasm</location>
    </subcellularLocation>
</comment>
<evidence type="ECO:0000313" key="11">
    <source>
        <dbReference type="EnsemblMetazoa" id="Aqu2.1.37918_001"/>
    </source>
</evidence>
<proteinExistence type="inferred from homology"/>
<dbReference type="InterPro" id="IPR036322">
    <property type="entry name" value="WD40_repeat_dom_sf"/>
</dbReference>
<comment type="function">
    <text evidence="7">Required for maturation of ribosomal RNAs and formation of the large ribosomal subunit.</text>
</comment>
<keyword evidence="4" id="KW-0677">Repeat</keyword>
<feature type="repeat" description="WD" evidence="8">
    <location>
        <begin position="401"/>
        <end position="442"/>
    </location>
</feature>
<dbReference type="STRING" id="400682.A0A1X7VD48"/>
<feature type="compositionally biased region" description="Acidic residues" evidence="9">
    <location>
        <begin position="66"/>
        <end position="94"/>
    </location>
</feature>
<feature type="compositionally biased region" description="Acidic residues" evidence="9">
    <location>
        <begin position="103"/>
        <end position="127"/>
    </location>
</feature>
<protein>
    <recommendedName>
        <fullName evidence="7">Ribosome biogenesis protein BOP1 homolog</fullName>
    </recommendedName>
</protein>
<evidence type="ECO:0000256" key="9">
    <source>
        <dbReference type="SAM" id="MobiDB-lite"/>
    </source>
</evidence>
<keyword evidence="2 7" id="KW-0698">rRNA processing</keyword>
<evidence type="ECO:0000256" key="8">
    <source>
        <dbReference type="PROSITE-ProRule" id="PRU00221"/>
    </source>
</evidence>
<dbReference type="EnsemblMetazoa" id="Aqu2.1.37918_001">
    <property type="protein sequence ID" value="Aqu2.1.37918_001"/>
    <property type="gene ID" value="Aqu2.1.37918"/>
</dbReference>
<evidence type="ECO:0000256" key="4">
    <source>
        <dbReference type="ARBA" id="ARBA00022737"/>
    </source>
</evidence>
<dbReference type="InParanoid" id="A0A1X7VD48"/>
<feature type="domain" description="BOP1 N-terminal" evidence="10">
    <location>
        <begin position="140"/>
        <end position="394"/>
    </location>
</feature>
<dbReference type="GO" id="GO:0000463">
    <property type="term" value="P:maturation of LSU-rRNA from tricistronic rRNA transcript (SSU-rRNA, 5.8S rRNA, LSU-rRNA)"/>
    <property type="evidence" value="ECO:0007669"/>
    <property type="project" value="UniProtKB-UniRule"/>
</dbReference>
<evidence type="ECO:0000256" key="7">
    <source>
        <dbReference type="HAMAP-Rule" id="MF_03027"/>
    </source>
</evidence>
<dbReference type="Gene3D" id="2.130.10.10">
    <property type="entry name" value="YVTN repeat-like/Quinoprotein amine dehydrogenase"/>
    <property type="match status" value="1"/>
</dbReference>
<dbReference type="PROSITE" id="PS00678">
    <property type="entry name" value="WD_REPEATS_1"/>
    <property type="match status" value="1"/>
</dbReference>
<organism evidence="11">
    <name type="scientific">Amphimedon queenslandica</name>
    <name type="common">Sponge</name>
    <dbReference type="NCBI Taxonomy" id="400682"/>
    <lineage>
        <taxon>Eukaryota</taxon>
        <taxon>Metazoa</taxon>
        <taxon>Porifera</taxon>
        <taxon>Demospongiae</taxon>
        <taxon>Heteroscleromorpha</taxon>
        <taxon>Haplosclerida</taxon>
        <taxon>Niphatidae</taxon>
        <taxon>Amphimedon</taxon>
    </lineage>
</organism>
<evidence type="ECO:0000256" key="3">
    <source>
        <dbReference type="ARBA" id="ARBA00022574"/>
    </source>
</evidence>
<dbReference type="InterPro" id="IPR001680">
    <property type="entry name" value="WD40_rpt"/>
</dbReference>
<dbReference type="OrthoDB" id="5571054at2759"/>
<comment type="function">
    <text evidence="6">Component of the PeBoW complex, which is required for maturation of 28S and 5.8S ribosomal RNAs and formation of the 60S ribosome.</text>
</comment>
<dbReference type="SMART" id="SM00320">
    <property type="entry name" value="WD40"/>
    <property type="match status" value="7"/>
</dbReference>
<dbReference type="GO" id="GO:0070545">
    <property type="term" value="C:PeBoW complex"/>
    <property type="evidence" value="ECO:0007669"/>
    <property type="project" value="TreeGrafter"/>
</dbReference>
<evidence type="ECO:0000256" key="1">
    <source>
        <dbReference type="ARBA" id="ARBA00022517"/>
    </source>
</evidence>
<evidence type="ECO:0000256" key="2">
    <source>
        <dbReference type="ARBA" id="ARBA00022552"/>
    </source>
</evidence>
<dbReference type="InterPro" id="IPR019775">
    <property type="entry name" value="WD40_repeat_CS"/>
</dbReference>
<evidence type="ECO:0000256" key="6">
    <source>
        <dbReference type="ARBA" id="ARBA00055102"/>
    </source>
</evidence>
<feature type="compositionally biased region" description="Basic and acidic residues" evidence="9">
    <location>
        <begin position="14"/>
        <end position="31"/>
    </location>
</feature>
<dbReference type="SMART" id="SM01035">
    <property type="entry name" value="BOP1NT"/>
    <property type="match status" value="1"/>
</dbReference>
<dbReference type="eggNOG" id="KOG0650">
    <property type="taxonomic scope" value="Eukaryota"/>
</dbReference>
<dbReference type="PROSITE" id="PS50082">
    <property type="entry name" value="WD_REPEATS_2"/>
    <property type="match status" value="1"/>
</dbReference>
<keyword evidence="3 8" id="KW-0853">WD repeat</keyword>
<name>A0A1X7VD48_AMPQE</name>
<keyword evidence="5 7" id="KW-0539">Nucleus</keyword>
<dbReference type="GO" id="GO:0043021">
    <property type="term" value="F:ribonucleoprotein complex binding"/>
    <property type="evidence" value="ECO:0007669"/>
    <property type="project" value="UniProtKB-UniRule"/>
</dbReference>
<reference evidence="11" key="1">
    <citation type="submission" date="2017-05" db="UniProtKB">
        <authorList>
            <consortium name="EnsemblMetazoa"/>
        </authorList>
    </citation>
    <scope>IDENTIFICATION</scope>
</reference>
<dbReference type="InterPro" id="IPR028598">
    <property type="entry name" value="BOP1/Erb1"/>
</dbReference>
<accession>A0A1X7VD48</accession>
<dbReference type="AlphaFoldDB" id="A0A1X7VD48"/>
<dbReference type="InterPro" id="IPR012953">
    <property type="entry name" value="BOP1_N_dom"/>
</dbReference>
<comment type="similarity">
    <text evidence="7">Belongs to the WD repeat BOP1/ERB1 family.</text>
</comment>
<feature type="compositionally biased region" description="Basic and acidic residues" evidence="9">
    <location>
        <begin position="55"/>
        <end position="65"/>
    </location>
</feature>
<dbReference type="PANTHER" id="PTHR17605">
    <property type="entry name" value="RIBOSOME BIOGENESIS PROTEIN BOP1 BLOCK OF PROLIFERATION 1 PROTEIN"/>
    <property type="match status" value="1"/>
</dbReference>
<evidence type="ECO:0000256" key="5">
    <source>
        <dbReference type="ARBA" id="ARBA00023242"/>
    </source>
</evidence>
<dbReference type="PANTHER" id="PTHR17605:SF0">
    <property type="entry name" value="RIBOSOME BIOGENESIS PROTEIN BOP1"/>
    <property type="match status" value="1"/>
</dbReference>
<dbReference type="GO" id="GO:0000466">
    <property type="term" value="P:maturation of 5.8S rRNA from tricistronic rRNA transcript (SSU-rRNA, 5.8S rRNA, LSU-rRNA)"/>
    <property type="evidence" value="ECO:0007669"/>
    <property type="project" value="UniProtKB-UniRule"/>
</dbReference>
<dbReference type="PROSITE" id="PS50294">
    <property type="entry name" value="WD_REPEATS_REGION"/>
    <property type="match status" value="1"/>
</dbReference>
<dbReference type="FunFam" id="2.130.10.10:FF:000061">
    <property type="entry name" value="Ribosome biogenesis protein BOP1 homolog"/>
    <property type="match status" value="1"/>
</dbReference>